<keyword evidence="3" id="KW-1185">Reference proteome</keyword>
<protein>
    <submittedName>
        <fullName evidence="2">Superinfection immunity protein</fullName>
    </submittedName>
</protein>
<reference evidence="2 3" key="1">
    <citation type="submission" date="2017-09" db="EMBL/GenBank/DDBJ databases">
        <authorList>
            <person name="Lee N."/>
            <person name="Cho B.-K."/>
        </authorList>
    </citation>
    <scope>NUCLEOTIDE SEQUENCE [LARGE SCALE GENOMIC DNA]</scope>
    <source>
        <strain evidence="2 3">ATCC 12769</strain>
    </source>
</reference>
<keyword evidence="1" id="KW-0472">Membrane</keyword>
<evidence type="ECO:0000313" key="3">
    <source>
        <dbReference type="Proteomes" id="UP000326178"/>
    </source>
</evidence>
<dbReference type="InterPro" id="IPR016410">
    <property type="entry name" value="Phage_imm"/>
</dbReference>
<evidence type="ECO:0000256" key="1">
    <source>
        <dbReference type="SAM" id="Phobius"/>
    </source>
</evidence>
<keyword evidence="1" id="KW-0812">Transmembrane</keyword>
<dbReference type="Pfam" id="PF14373">
    <property type="entry name" value="Imm_superinfect"/>
    <property type="match status" value="1"/>
</dbReference>
<dbReference type="EMBL" id="CP023702">
    <property type="protein sequence ID" value="QEU74415.1"/>
    <property type="molecule type" value="Genomic_DNA"/>
</dbReference>
<dbReference type="KEGG" id="snk:CP967_22645"/>
<proteinExistence type="predicted"/>
<accession>A0A5J6FHL3</accession>
<name>A0A5J6FHL3_9ACTN</name>
<dbReference type="OrthoDB" id="4334216at2"/>
<feature type="transmembrane region" description="Helical" evidence="1">
    <location>
        <begin position="6"/>
        <end position="25"/>
    </location>
</feature>
<organism evidence="2 3">
    <name type="scientific">Streptomyces nitrosporeus</name>
    <dbReference type="NCBI Taxonomy" id="28894"/>
    <lineage>
        <taxon>Bacteria</taxon>
        <taxon>Bacillati</taxon>
        <taxon>Actinomycetota</taxon>
        <taxon>Actinomycetes</taxon>
        <taxon>Kitasatosporales</taxon>
        <taxon>Streptomycetaceae</taxon>
        <taxon>Streptomyces</taxon>
    </lineage>
</organism>
<feature type="transmembrane region" description="Helical" evidence="1">
    <location>
        <begin position="37"/>
        <end position="64"/>
    </location>
</feature>
<gene>
    <name evidence="2" type="ORF">CP967_22645</name>
</gene>
<evidence type="ECO:0000313" key="2">
    <source>
        <dbReference type="EMBL" id="QEU74415.1"/>
    </source>
</evidence>
<dbReference type="Proteomes" id="UP000326178">
    <property type="component" value="Chromosome"/>
</dbReference>
<keyword evidence="1" id="KW-1133">Transmembrane helix</keyword>
<sequence>MVISHIGPLELLVLVLVGLLFLAVPPFIAHRRGVRRLWLVVVVSVIGAFTGLFWFVALFMALAMPARDSGPVPLPER</sequence>
<dbReference type="AlphaFoldDB" id="A0A5J6FHL3"/>